<keyword evidence="11" id="KW-1185">Reference proteome</keyword>
<dbReference type="Pfam" id="PF21982">
    <property type="entry name" value="RecX_HTH1"/>
    <property type="match status" value="1"/>
</dbReference>
<comment type="subcellular location">
    <subcellularLocation>
        <location evidence="1 5">Cytoplasm</location>
    </subcellularLocation>
</comment>
<protein>
    <recommendedName>
        <fullName evidence="3 5">Regulatory protein RecX</fullName>
    </recommendedName>
</protein>
<evidence type="ECO:0000256" key="2">
    <source>
        <dbReference type="ARBA" id="ARBA00009695"/>
    </source>
</evidence>
<sequence length="215" mass="23285">MAGRSGSRADKSRAAGRRRPGAGSTVDAAGPGADAAAGRGSGAAGKSLSPEAEARAIVLRQLTMAPKSRHQLAAKLAEREVPAEAAKAVLDRFEEVRLIDDAEFAQMWVRSRARNKSLARGALRRELSEKGIAKELAEAALEQLSETDERSSAAELVRRKLRSARPARDREELDKHRRRLVSMLARKGYSSGLAFEVVNRELGELESSSDAWDTL</sequence>
<dbReference type="InterPro" id="IPR003783">
    <property type="entry name" value="Regulatory_RecX"/>
</dbReference>
<evidence type="ECO:0000313" key="11">
    <source>
        <dbReference type="Proteomes" id="UP001185069"/>
    </source>
</evidence>
<feature type="domain" description="RecX second three-helical" evidence="7">
    <location>
        <begin position="100"/>
        <end position="141"/>
    </location>
</feature>
<feature type="domain" description="RecX first three-helical" evidence="9">
    <location>
        <begin position="54"/>
        <end position="92"/>
    </location>
</feature>
<gene>
    <name evidence="5" type="primary">recX</name>
    <name evidence="10" type="ORF">JOE69_003027</name>
</gene>
<proteinExistence type="inferred from homology"/>
<evidence type="ECO:0000259" key="8">
    <source>
        <dbReference type="Pfam" id="PF21981"/>
    </source>
</evidence>
<keyword evidence="4 5" id="KW-0963">Cytoplasm</keyword>
<dbReference type="PANTHER" id="PTHR33602:SF1">
    <property type="entry name" value="REGULATORY PROTEIN RECX FAMILY PROTEIN"/>
    <property type="match status" value="1"/>
</dbReference>
<evidence type="ECO:0000259" key="9">
    <source>
        <dbReference type="Pfam" id="PF21982"/>
    </source>
</evidence>
<comment type="similarity">
    <text evidence="2 5">Belongs to the RecX family.</text>
</comment>
<evidence type="ECO:0000256" key="4">
    <source>
        <dbReference type="ARBA" id="ARBA00022490"/>
    </source>
</evidence>
<evidence type="ECO:0000256" key="6">
    <source>
        <dbReference type="SAM" id="MobiDB-lite"/>
    </source>
</evidence>
<name>A0ABU1JEC0_9MICC</name>
<reference evidence="10 11" key="1">
    <citation type="submission" date="2023-07" db="EMBL/GenBank/DDBJ databases">
        <title>Sequencing the genomes of 1000 actinobacteria strains.</title>
        <authorList>
            <person name="Klenk H.-P."/>
        </authorList>
    </citation>
    <scope>NUCLEOTIDE SEQUENCE [LARGE SCALE GENOMIC DNA]</scope>
    <source>
        <strain evidence="10 11">DSM 14555</strain>
    </source>
</reference>
<dbReference type="Gene3D" id="1.10.10.10">
    <property type="entry name" value="Winged helix-like DNA-binding domain superfamily/Winged helix DNA-binding domain"/>
    <property type="match status" value="1"/>
</dbReference>
<comment type="caution">
    <text evidence="10">The sequence shown here is derived from an EMBL/GenBank/DDBJ whole genome shotgun (WGS) entry which is preliminary data.</text>
</comment>
<dbReference type="InterPro" id="IPR036388">
    <property type="entry name" value="WH-like_DNA-bd_sf"/>
</dbReference>
<dbReference type="HAMAP" id="MF_01114">
    <property type="entry name" value="RecX"/>
    <property type="match status" value="1"/>
</dbReference>
<dbReference type="RefSeq" id="WP_309800083.1">
    <property type="nucleotide sequence ID" value="NZ_BAAAHY010000004.1"/>
</dbReference>
<feature type="domain" description="RecX third three-helical" evidence="8">
    <location>
        <begin position="149"/>
        <end position="198"/>
    </location>
</feature>
<feature type="compositionally biased region" description="Low complexity" evidence="6">
    <location>
        <begin position="28"/>
        <end position="38"/>
    </location>
</feature>
<dbReference type="InterPro" id="IPR053924">
    <property type="entry name" value="RecX_HTH_2nd"/>
</dbReference>
<dbReference type="Pfam" id="PF02631">
    <property type="entry name" value="RecX_HTH2"/>
    <property type="match status" value="1"/>
</dbReference>
<evidence type="ECO:0000256" key="3">
    <source>
        <dbReference type="ARBA" id="ARBA00018111"/>
    </source>
</evidence>
<dbReference type="Pfam" id="PF21981">
    <property type="entry name" value="RecX_HTH3"/>
    <property type="match status" value="1"/>
</dbReference>
<evidence type="ECO:0000256" key="1">
    <source>
        <dbReference type="ARBA" id="ARBA00004496"/>
    </source>
</evidence>
<dbReference type="EMBL" id="JAVDQF010000001">
    <property type="protein sequence ID" value="MDR6270789.1"/>
    <property type="molecule type" value="Genomic_DNA"/>
</dbReference>
<evidence type="ECO:0000313" key="10">
    <source>
        <dbReference type="EMBL" id="MDR6270789.1"/>
    </source>
</evidence>
<organism evidence="10 11">
    <name type="scientific">Arthrobacter russicus</name>
    <dbReference type="NCBI Taxonomy" id="172040"/>
    <lineage>
        <taxon>Bacteria</taxon>
        <taxon>Bacillati</taxon>
        <taxon>Actinomycetota</taxon>
        <taxon>Actinomycetes</taxon>
        <taxon>Micrococcales</taxon>
        <taxon>Micrococcaceae</taxon>
        <taxon>Arthrobacter</taxon>
    </lineage>
</organism>
<dbReference type="InterPro" id="IPR053925">
    <property type="entry name" value="RecX_HTH_3rd"/>
</dbReference>
<feature type="region of interest" description="Disordered" evidence="6">
    <location>
        <begin position="1"/>
        <end position="50"/>
    </location>
</feature>
<accession>A0ABU1JEC0</accession>
<evidence type="ECO:0000256" key="5">
    <source>
        <dbReference type="HAMAP-Rule" id="MF_01114"/>
    </source>
</evidence>
<evidence type="ECO:0000259" key="7">
    <source>
        <dbReference type="Pfam" id="PF02631"/>
    </source>
</evidence>
<comment type="function">
    <text evidence="5">Modulates RecA activity.</text>
</comment>
<dbReference type="Proteomes" id="UP001185069">
    <property type="component" value="Unassembled WGS sequence"/>
</dbReference>
<dbReference type="PANTHER" id="PTHR33602">
    <property type="entry name" value="REGULATORY PROTEIN RECX FAMILY PROTEIN"/>
    <property type="match status" value="1"/>
</dbReference>
<dbReference type="InterPro" id="IPR053926">
    <property type="entry name" value="RecX_HTH_1st"/>
</dbReference>